<dbReference type="GO" id="GO:0005960">
    <property type="term" value="C:glycine cleavage complex"/>
    <property type="evidence" value="ECO:0007669"/>
    <property type="project" value="InterPro"/>
</dbReference>
<sequence>EKGKSVEKGGQAGVVESTKAASDVYTPITGEITETNQSIVNDPATVNKDPEGAAWFFKIKIKNKSELENLMSKADYDKFAKENSN</sequence>
<dbReference type="GO" id="GO:0005829">
    <property type="term" value="C:cytosol"/>
    <property type="evidence" value="ECO:0007669"/>
    <property type="project" value="TreeGrafter"/>
</dbReference>
<dbReference type="Pfam" id="PF01597">
    <property type="entry name" value="GCV_H"/>
    <property type="match status" value="1"/>
</dbReference>
<protein>
    <recommendedName>
        <fullName evidence="4">Lipoyl-binding domain-containing protein</fullName>
    </recommendedName>
</protein>
<dbReference type="InterPro" id="IPR033753">
    <property type="entry name" value="GCV_H/Fam206"/>
</dbReference>
<dbReference type="InterPro" id="IPR002930">
    <property type="entry name" value="GCV_H"/>
</dbReference>
<dbReference type="PANTHER" id="PTHR11715">
    <property type="entry name" value="GLYCINE CLEAVAGE SYSTEM H PROTEIN"/>
    <property type="match status" value="1"/>
</dbReference>
<dbReference type="GO" id="GO:0019464">
    <property type="term" value="P:glycine decarboxylation via glycine cleavage system"/>
    <property type="evidence" value="ECO:0007669"/>
    <property type="project" value="InterPro"/>
</dbReference>
<dbReference type="InterPro" id="IPR011053">
    <property type="entry name" value="Single_hybrid_motif"/>
</dbReference>
<keyword evidence="2" id="KW-0450">Lipoyl</keyword>
<feature type="domain" description="Lipoyl-binding" evidence="4">
    <location>
        <begin position="1"/>
        <end position="60"/>
    </location>
</feature>
<dbReference type="CDD" id="cd06848">
    <property type="entry name" value="GCS_H"/>
    <property type="match status" value="1"/>
</dbReference>
<evidence type="ECO:0000256" key="1">
    <source>
        <dbReference type="ARBA" id="ARBA00009249"/>
    </source>
</evidence>
<dbReference type="InterPro" id="IPR003016">
    <property type="entry name" value="2-oxoA_DH_lipoyl-BS"/>
</dbReference>
<evidence type="ECO:0000259" key="4">
    <source>
        <dbReference type="PROSITE" id="PS50968"/>
    </source>
</evidence>
<feature type="region of interest" description="Disordered" evidence="3">
    <location>
        <begin position="1"/>
        <end position="20"/>
    </location>
</feature>
<reference evidence="5" key="1">
    <citation type="submission" date="2018-05" db="EMBL/GenBank/DDBJ databases">
        <authorList>
            <person name="Lanie J.A."/>
            <person name="Ng W.-L."/>
            <person name="Kazmierczak K.M."/>
            <person name="Andrzejewski T.M."/>
            <person name="Davidsen T.M."/>
            <person name="Wayne K.J."/>
            <person name="Tettelin H."/>
            <person name="Glass J.I."/>
            <person name="Rusch D."/>
            <person name="Podicherti R."/>
            <person name="Tsui H.-C.T."/>
            <person name="Winkler M.E."/>
        </authorList>
    </citation>
    <scope>NUCLEOTIDE SEQUENCE</scope>
</reference>
<dbReference type="PROSITE" id="PS00189">
    <property type="entry name" value="LIPOYL"/>
    <property type="match status" value="1"/>
</dbReference>
<dbReference type="InterPro" id="IPR000089">
    <property type="entry name" value="Biotin_lipoyl"/>
</dbReference>
<dbReference type="Gene3D" id="2.40.50.100">
    <property type="match status" value="1"/>
</dbReference>
<dbReference type="SUPFAM" id="SSF51230">
    <property type="entry name" value="Single hybrid motif"/>
    <property type="match status" value="1"/>
</dbReference>
<evidence type="ECO:0000313" key="5">
    <source>
        <dbReference type="EMBL" id="SVB08064.1"/>
    </source>
</evidence>
<evidence type="ECO:0000256" key="3">
    <source>
        <dbReference type="SAM" id="MobiDB-lite"/>
    </source>
</evidence>
<dbReference type="GO" id="GO:0009249">
    <property type="term" value="P:protein lipoylation"/>
    <property type="evidence" value="ECO:0007669"/>
    <property type="project" value="TreeGrafter"/>
</dbReference>
<comment type="similarity">
    <text evidence="1">Belongs to the GcvH family.</text>
</comment>
<feature type="non-terminal residue" evidence="5">
    <location>
        <position position="1"/>
    </location>
</feature>
<evidence type="ECO:0000256" key="2">
    <source>
        <dbReference type="ARBA" id="ARBA00022823"/>
    </source>
</evidence>
<dbReference type="AlphaFoldDB" id="A0A382B390"/>
<dbReference type="PANTHER" id="PTHR11715:SF3">
    <property type="entry name" value="GLYCINE CLEAVAGE SYSTEM H PROTEIN-RELATED"/>
    <property type="match status" value="1"/>
</dbReference>
<organism evidence="5">
    <name type="scientific">marine metagenome</name>
    <dbReference type="NCBI Taxonomy" id="408172"/>
    <lineage>
        <taxon>unclassified sequences</taxon>
        <taxon>metagenomes</taxon>
        <taxon>ecological metagenomes</taxon>
    </lineage>
</organism>
<dbReference type="PROSITE" id="PS50968">
    <property type="entry name" value="BIOTINYL_LIPOYL"/>
    <property type="match status" value="1"/>
</dbReference>
<proteinExistence type="inferred from homology"/>
<name>A0A382B390_9ZZZZ</name>
<gene>
    <name evidence="5" type="ORF">METZ01_LOCUS160918</name>
</gene>
<dbReference type="EMBL" id="UINC01027946">
    <property type="protein sequence ID" value="SVB08064.1"/>
    <property type="molecule type" value="Genomic_DNA"/>
</dbReference>
<accession>A0A382B390</accession>